<evidence type="ECO:0000313" key="1">
    <source>
        <dbReference type="EMBL" id="GBN10987.1"/>
    </source>
</evidence>
<organism evidence="1 2">
    <name type="scientific">Araneus ventricosus</name>
    <name type="common">Orbweaver spider</name>
    <name type="synonym">Epeira ventricosa</name>
    <dbReference type="NCBI Taxonomy" id="182803"/>
    <lineage>
        <taxon>Eukaryota</taxon>
        <taxon>Metazoa</taxon>
        <taxon>Ecdysozoa</taxon>
        <taxon>Arthropoda</taxon>
        <taxon>Chelicerata</taxon>
        <taxon>Arachnida</taxon>
        <taxon>Araneae</taxon>
        <taxon>Araneomorphae</taxon>
        <taxon>Entelegynae</taxon>
        <taxon>Araneoidea</taxon>
        <taxon>Araneidae</taxon>
        <taxon>Araneus</taxon>
    </lineage>
</organism>
<dbReference type="EMBL" id="BGPR01198353">
    <property type="protein sequence ID" value="GBN10987.1"/>
    <property type="molecule type" value="Genomic_DNA"/>
</dbReference>
<name>A0A4Y2LAZ2_ARAVE</name>
<gene>
    <name evidence="1" type="ORF">AVEN_184316_1</name>
</gene>
<reference evidence="1 2" key="1">
    <citation type="journal article" date="2019" name="Sci. Rep.">
        <title>Orb-weaving spider Araneus ventricosus genome elucidates the spidroin gene catalogue.</title>
        <authorList>
            <person name="Kono N."/>
            <person name="Nakamura H."/>
            <person name="Ohtoshi R."/>
            <person name="Moran D.A.P."/>
            <person name="Shinohara A."/>
            <person name="Yoshida Y."/>
            <person name="Fujiwara M."/>
            <person name="Mori M."/>
            <person name="Tomita M."/>
            <person name="Arakawa K."/>
        </authorList>
    </citation>
    <scope>NUCLEOTIDE SEQUENCE [LARGE SCALE GENOMIC DNA]</scope>
</reference>
<accession>A0A4Y2LAZ2</accession>
<evidence type="ECO:0008006" key="3">
    <source>
        <dbReference type="Google" id="ProtNLM"/>
    </source>
</evidence>
<proteinExistence type="predicted"/>
<protein>
    <recommendedName>
        <fullName evidence="3">PiggyBac transposable element-derived protein domain-containing protein</fullName>
    </recommendedName>
</protein>
<dbReference type="AlphaFoldDB" id="A0A4Y2LAZ2"/>
<keyword evidence="2" id="KW-1185">Reference proteome</keyword>
<dbReference type="Proteomes" id="UP000499080">
    <property type="component" value="Unassembled WGS sequence"/>
</dbReference>
<sequence length="111" mass="12841">MILLQQKGFCANGTFRDNRMSKFPLISLKSLAKTERRTSDAFFFDEANKIAGVRWNDNRVVLLLTNFEVTKVHSKVQRRVKGGRKDVVVPYCVAAYKNIKMEHTYSAVIWK</sequence>
<comment type="caution">
    <text evidence="1">The sequence shown here is derived from an EMBL/GenBank/DDBJ whole genome shotgun (WGS) entry which is preliminary data.</text>
</comment>
<evidence type="ECO:0000313" key="2">
    <source>
        <dbReference type="Proteomes" id="UP000499080"/>
    </source>
</evidence>